<dbReference type="PANTHER" id="PTHR12436">
    <property type="entry name" value="80 KDA MCM3-ASSOCIATED PROTEIN"/>
    <property type="match status" value="1"/>
</dbReference>
<evidence type="ECO:0000256" key="25">
    <source>
        <dbReference type="SAM" id="Coils"/>
    </source>
</evidence>
<keyword evidence="29" id="KW-1185">Reference proteome</keyword>
<feature type="compositionally biased region" description="Basic and acidic residues" evidence="26">
    <location>
        <begin position="364"/>
        <end position="373"/>
    </location>
</feature>
<keyword evidence="19" id="KW-0539">Nucleus</keyword>
<dbReference type="InterPro" id="IPR000504">
    <property type="entry name" value="RRM_dom"/>
</dbReference>
<dbReference type="EC" id="2.3.1.48" evidence="5"/>
<reference evidence="28 29" key="1">
    <citation type="submission" date="2019-02" db="EMBL/GenBank/DDBJ databases">
        <title>Opniocepnalus argus genome.</title>
        <authorList>
            <person name="Zhou C."/>
            <person name="Xiao S."/>
        </authorList>
    </citation>
    <scope>NUCLEOTIDE SEQUENCE [LARGE SCALE GENOMIC DNA]</scope>
    <source>
        <strain evidence="28">OARG1902GOOAL</strain>
        <tissue evidence="28">Muscle</tissue>
    </source>
</reference>
<feature type="compositionally biased region" description="Polar residues" evidence="26">
    <location>
        <begin position="339"/>
        <end position="354"/>
    </location>
</feature>
<evidence type="ECO:0000256" key="12">
    <source>
        <dbReference type="ARBA" id="ARBA00022816"/>
    </source>
</evidence>
<dbReference type="Pfam" id="PF16766">
    <property type="entry name" value="CID_GANP"/>
    <property type="match status" value="1"/>
</dbReference>
<dbReference type="GO" id="GO:0005643">
    <property type="term" value="C:nuclear pore"/>
    <property type="evidence" value="ECO:0007669"/>
    <property type="project" value="UniProtKB-SubCell"/>
</dbReference>
<keyword evidence="9" id="KW-0963">Cytoplasm</keyword>
<keyword evidence="11" id="KW-0808">Transferase</keyword>
<feature type="compositionally biased region" description="Polar residues" evidence="26">
    <location>
        <begin position="636"/>
        <end position="645"/>
    </location>
</feature>
<dbReference type="InterPro" id="IPR012677">
    <property type="entry name" value="Nucleotide-bd_a/b_plait_sf"/>
</dbReference>
<evidence type="ECO:0000256" key="15">
    <source>
        <dbReference type="ARBA" id="ARBA00022990"/>
    </source>
</evidence>
<dbReference type="InterPro" id="IPR000717">
    <property type="entry name" value="PCI_dom"/>
</dbReference>
<keyword evidence="13" id="KW-0391">Immunity</keyword>
<keyword evidence="7" id="KW-0158">Chromosome</keyword>
<feature type="compositionally biased region" description="Low complexity" evidence="26">
    <location>
        <begin position="315"/>
        <end position="338"/>
    </location>
</feature>
<feature type="compositionally biased region" description="Polar residues" evidence="26">
    <location>
        <begin position="292"/>
        <end position="314"/>
    </location>
</feature>
<keyword evidence="17 25" id="KW-0175">Coiled coil</keyword>
<organism evidence="28 29">
    <name type="scientific">Channa argus</name>
    <name type="common">Northern snakehead</name>
    <name type="synonym">Ophicephalus argus</name>
    <dbReference type="NCBI Taxonomy" id="215402"/>
    <lineage>
        <taxon>Eukaryota</taxon>
        <taxon>Metazoa</taxon>
        <taxon>Chordata</taxon>
        <taxon>Craniata</taxon>
        <taxon>Vertebrata</taxon>
        <taxon>Euteleostomi</taxon>
        <taxon>Actinopterygii</taxon>
        <taxon>Neopterygii</taxon>
        <taxon>Teleostei</taxon>
        <taxon>Neoteleostei</taxon>
        <taxon>Acanthomorphata</taxon>
        <taxon>Anabantaria</taxon>
        <taxon>Anabantiformes</taxon>
        <taxon>Channoidei</taxon>
        <taxon>Channidae</taxon>
        <taxon>Channa</taxon>
    </lineage>
</organism>
<evidence type="ECO:0000256" key="11">
    <source>
        <dbReference type="ARBA" id="ARBA00022679"/>
    </source>
</evidence>
<feature type="compositionally biased region" description="Basic and acidic residues" evidence="26">
    <location>
        <begin position="618"/>
        <end position="635"/>
    </location>
</feature>
<comment type="subcellular location">
    <subcellularLocation>
        <location evidence="1">Chromosome</location>
    </subcellularLocation>
    <subcellularLocation>
        <location evidence="2">Cytoplasm</location>
    </subcellularLocation>
    <subcellularLocation>
        <location evidence="3">Nucleus</location>
        <location evidence="3">Nuclear pore complex</location>
    </subcellularLocation>
    <subcellularLocation>
        <location evidence="4">Nucleus</location>
        <location evidence="4">Nucleoplasm</location>
    </subcellularLocation>
</comment>
<dbReference type="GO" id="GO:0061733">
    <property type="term" value="F:protein-lysine-acetyltransferase activity"/>
    <property type="evidence" value="ECO:0007669"/>
    <property type="project" value="UniProtKB-EC"/>
</dbReference>
<dbReference type="GO" id="GO:0006406">
    <property type="term" value="P:mRNA export from nucleus"/>
    <property type="evidence" value="ECO:0007669"/>
    <property type="project" value="TreeGrafter"/>
</dbReference>
<dbReference type="InterPro" id="IPR031910">
    <property type="entry name" value="GANP_CID_dom"/>
</dbReference>
<proteinExistence type="inferred from homology"/>
<dbReference type="FunFam" id="1.25.40.990:FF:000003">
    <property type="entry name" value="germinal-center associated nuclear protein isoform X2"/>
    <property type="match status" value="1"/>
</dbReference>
<dbReference type="Pfam" id="PF03399">
    <property type="entry name" value="SAC3_GANP"/>
    <property type="match status" value="1"/>
</dbReference>
<dbReference type="InterPro" id="IPR031907">
    <property type="entry name" value="MCM3AP_GANP"/>
</dbReference>
<evidence type="ECO:0000256" key="3">
    <source>
        <dbReference type="ARBA" id="ARBA00004567"/>
    </source>
</evidence>
<feature type="region of interest" description="Disordered" evidence="26">
    <location>
        <begin position="1181"/>
        <end position="1201"/>
    </location>
</feature>
<dbReference type="GO" id="GO:0005694">
    <property type="term" value="C:chromosome"/>
    <property type="evidence" value="ECO:0007669"/>
    <property type="project" value="UniProtKB-SubCell"/>
</dbReference>
<evidence type="ECO:0000256" key="4">
    <source>
        <dbReference type="ARBA" id="ARBA00004642"/>
    </source>
</evidence>
<evidence type="ECO:0000256" key="24">
    <source>
        <dbReference type="ARBA" id="ARBA00069544"/>
    </source>
</evidence>
<feature type="region of interest" description="Disordered" evidence="26">
    <location>
        <begin position="1084"/>
        <end position="1111"/>
    </location>
</feature>
<evidence type="ECO:0000256" key="9">
    <source>
        <dbReference type="ARBA" id="ARBA00022490"/>
    </source>
</evidence>
<dbReference type="Pfam" id="PF00076">
    <property type="entry name" value="RRM_1"/>
    <property type="match status" value="1"/>
</dbReference>
<evidence type="ECO:0000256" key="6">
    <source>
        <dbReference type="ARBA" id="ARBA00022448"/>
    </source>
</evidence>
<reference evidence="29" key="2">
    <citation type="submission" date="2019-02" db="EMBL/GenBank/DDBJ databases">
        <title>Opniocepnalus argus Var Kimnra genome.</title>
        <authorList>
            <person name="Zhou C."/>
            <person name="Xiao S."/>
        </authorList>
    </citation>
    <scope>NUCLEOTIDE SEQUENCE [LARGE SCALE GENOMIC DNA]</scope>
</reference>
<keyword evidence="10" id="KW-0597">Phosphoprotein</keyword>
<dbReference type="GO" id="GO:0002376">
    <property type="term" value="P:immune system process"/>
    <property type="evidence" value="ECO:0007669"/>
    <property type="project" value="UniProtKB-KW"/>
</dbReference>
<feature type="region of interest" description="Disordered" evidence="26">
    <location>
        <begin position="475"/>
        <end position="521"/>
    </location>
</feature>
<evidence type="ECO:0000256" key="26">
    <source>
        <dbReference type="SAM" id="MobiDB-lite"/>
    </source>
</evidence>
<dbReference type="Gene3D" id="1.25.40.990">
    <property type="match status" value="1"/>
</dbReference>
<sequence>MNPSNPFGSPQDGAFQAPSNTMKNSLFQSFGQESSSNPAIRFFQPSTFGQPSVLNQPSPHGNTIFGQPSAFGQSSAQPPSLPTISQAPAFGQPSLGMSSSGFGGSTTSAFGQNSAPNQSSVFGHTPEFGQTSTFGQVPVFGHKTTGFGQQPSAFVISQTPSASTAVIGHPQPLNFGQSAFGQPSSTSVTTSVFSTAQSVSQGRAFGSSEFSFKPANEALFKPIFSANPEPANPQTTSMSSSPFSSQTGSSTMSSSTSSTGFSLLTYAKSGPLGFSFSQPAAAPSFSAQNNPLTTANSSGPTNTLQFTFSQPAVPSSSSTKASTTQPTTPSSFSFSAKTLQPQTAPTFGGTSFGQHSAFGDIKGKAETSTDEKGSGFGAPGDSNIFARFSKATKRKDDPAVPSTGPEKPATEEEDIPLEADLPRQPPKRPLMRSQGPIAGLFNRALSGLRKEGANTIRREATKETQQQALKWEETERNDVQAQGDDLTAKPPVAQPLTRGLLEKPEESDPGTSTDPKLKTTTPVKRTVRRVSSEGLSGMSPIDCLVIQCRNVPPALNKRDTIDKHFARFGKVCKVYCRPAKNLAIVHFNDHASAAKAKKKGKLLHGHELLLLWQKKKQSPVEKGSRSQSEQDRAEGENQQGTESKTSSSPLGRPPLRGPALSSMVSLSHSSLVKKSTLAKTLQFDTEPQKDSSTETQSSERPVPSSLLQFIGQVAETSEDKYRLLEQRDKILRQGRPKRTDLSLSKVFVGTCPDMCPEKERYMRETRNQLSIFEVIPDTEMVDHSAAIKEYSRSSADQEEPLPHELRPLPVLGMTMDYLVTQIMDQGQDNYRDWYDFVWNRTRGIRKDITQQHLCCPDTVSLIEKCTRFHVHCAHHLCEEPMSSFDAKINNENMTKCLQSLKEMYQDLAMQQVYCPREAEFRQYSVLLRLNDGDILREVQQFRDEMRNSPEVMFAVNAFGAVNSNNFVRFFKLVKAASYLASCLLHRYFNQVRAKALKTLNMAHTVGPRSTAFPVEDIVRMLMFRNAAEATDFIQQYGLNVNEGMVELSRTAYQEPELPLSQKKSEFILIKRTVLIGEVVNGGALPNPPQHTPIRSFDSQNKYQGEGPLAEPTSSHFKAIAAKVDVKAAPSIELLPRPKPAQFGNTPSVFALLSDTTSETGEHGELHHHSAHPVNAQQLFQPISQPPSIKPPSPPPKPQPVYSDEDIMAELDCVIEEVVEAAVKEVADVGTSYVTTALHESSVQVESLVSEVMGQMLQEVISAEIKLEQERIVEERRKLEEARRKQEHEVFLAQFSFSLCTEIIHEVLDETIKESATSQIEQAVNEKADCVAKCTEQVCTSLVEETLNVDIALLVEDFLNAELHRIHKYIKRWRDVVAVRRQLKRQMRGFPAAPCCVDPRFKLKALAPSAPAQPSISDLARGLVSLGNAGTLALSSTRLLKMRQEAIHQMRVHYYYQQLLDEAVWEPLDLPALVMENISDPPDRIFWKTVLLLPSNHDSVTSLADRILSDWLEVKLGGDKVSEAQQEQPGGTLQTLCVTNALRENGQRTHKLHITIKASRGPLTDDGLSKMEESCELQGTGSLITLLPALPINKAGQDEQDVPLLSALLQLKQLQQASTWHCPLPLVILVPGADSGTGDTKTLEEALMLQELVKEGLVSEYTFLFIPETTSDLQGSTQLSHAMRWLLARAPPHFPLTCQPLVQLVETTLSREFSSRVYAHHQERAAACLPSQDPTSIILLYNAVLAHIADKVSSQDLCRLSWPPVEFCQPNTRDFVPHLGWNTTQHLHWLQKAILSLQLPLWEQLSATDTLTELCSSIFRYAGQIPVSHCSQPLLMSRLENLLEQVRLKAYHKETLRTKTTMAGSGTRDASLCPAYSQIPWEDVVLICIDHKLKDWQIPGPPVCADAVTEDGEILVYFPTESLKGFKAPEEWTMAIRQSQRENQQEKKRASAAACATPTSLSLRQRLFPSLVEPLEAPAAPLDITHTPTAQESLTHRVLQSLEKEKAESKRSMEQLQRWLDGEPLHHLSTPLFIPSSTLLSMPTTIRGSHTDKTTYATPVQPDELSHKDVSPKTIPVTLAWRMKELERQILASQEEELACRLKLSGLLSIVDD</sequence>
<dbReference type="GO" id="GO:0015031">
    <property type="term" value="P:protein transport"/>
    <property type="evidence" value="ECO:0007669"/>
    <property type="project" value="UniProtKB-KW"/>
</dbReference>
<dbReference type="GO" id="GO:0005737">
    <property type="term" value="C:cytoplasm"/>
    <property type="evidence" value="ECO:0007669"/>
    <property type="project" value="UniProtKB-SubCell"/>
</dbReference>
<dbReference type="GO" id="GO:0003723">
    <property type="term" value="F:RNA binding"/>
    <property type="evidence" value="ECO:0007669"/>
    <property type="project" value="InterPro"/>
</dbReference>
<evidence type="ECO:0000256" key="18">
    <source>
        <dbReference type="ARBA" id="ARBA00023132"/>
    </source>
</evidence>
<feature type="region of interest" description="Disordered" evidence="26">
    <location>
        <begin position="1"/>
        <end position="128"/>
    </location>
</feature>
<keyword evidence="16" id="KW-0811">Translocation</keyword>
<feature type="compositionally biased region" description="Low complexity" evidence="26">
    <location>
        <begin position="233"/>
        <end position="254"/>
    </location>
</feature>
<evidence type="ECO:0000256" key="1">
    <source>
        <dbReference type="ARBA" id="ARBA00004286"/>
    </source>
</evidence>
<evidence type="ECO:0000256" key="16">
    <source>
        <dbReference type="ARBA" id="ARBA00023010"/>
    </source>
</evidence>
<dbReference type="GO" id="GO:0070390">
    <property type="term" value="C:transcription export complex 2"/>
    <property type="evidence" value="ECO:0007669"/>
    <property type="project" value="TreeGrafter"/>
</dbReference>
<dbReference type="Gene3D" id="3.30.70.330">
    <property type="match status" value="1"/>
</dbReference>
<evidence type="ECO:0000256" key="23">
    <source>
        <dbReference type="ARBA" id="ARBA00055631"/>
    </source>
</evidence>
<feature type="region of interest" description="Disordered" evidence="26">
    <location>
        <begin position="287"/>
        <end position="355"/>
    </location>
</feature>
<dbReference type="SUPFAM" id="SSF54928">
    <property type="entry name" value="RNA-binding domain, RBD"/>
    <property type="match status" value="1"/>
</dbReference>
<dbReference type="EMBL" id="CM015721">
    <property type="protein sequence ID" value="KAF3695138.1"/>
    <property type="molecule type" value="Genomic_DNA"/>
</dbReference>
<dbReference type="InterPro" id="IPR005062">
    <property type="entry name" value="SAC3/GANP/THP3_conserved"/>
</dbReference>
<keyword evidence="18" id="KW-0906">Nuclear pore complex</keyword>
<evidence type="ECO:0000256" key="2">
    <source>
        <dbReference type="ARBA" id="ARBA00004496"/>
    </source>
</evidence>
<gene>
    <name evidence="28" type="ORF">EXN66_Car010814</name>
</gene>
<feature type="region of interest" description="Disordered" evidence="26">
    <location>
        <begin position="681"/>
        <end position="705"/>
    </location>
</feature>
<evidence type="ECO:0000256" key="13">
    <source>
        <dbReference type="ARBA" id="ARBA00022859"/>
    </source>
</evidence>
<dbReference type="InterPro" id="IPR035979">
    <property type="entry name" value="RBD_domain_sf"/>
</dbReference>
<feature type="compositionally biased region" description="Polar residues" evidence="26">
    <location>
        <begin position="17"/>
        <end position="86"/>
    </location>
</feature>
<comment type="similarity">
    <text evidence="21">Belongs to the SAC3 family.</text>
</comment>
<name>A0A6G1PYT3_CHAAH</name>
<keyword evidence="6" id="KW-0813">Transport</keyword>
<comment type="function">
    <text evidence="23">As a component of the TREX-2 complex, involved in the export of mRNAs to the cytoplasm through the nuclear pores. Through the acetylation of histones, affects the assembly of nucleosomes at immunoglobulin variable region genes and promotes the recruitment and positioning of transcription complex to favor DNA cytosine deaminase AICDA/AID targeting, hence promoting somatic hypermutations.</text>
</comment>
<dbReference type="GO" id="GO:0005654">
    <property type="term" value="C:nucleoplasm"/>
    <property type="evidence" value="ECO:0007669"/>
    <property type="project" value="UniProtKB-SubCell"/>
</dbReference>
<evidence type="ECO:0000259" key="27">
    <source>
        <dbReference type="PROSITE" id="PS50250"/>
    </source>
</evidence>
<keyword evidence="14" id="KW-0653">Protein transport</keyword>
<feature type="compositionally biased region" description="Polar residues" evidence="26">
    <location>
        <begin position="112"/>
        <end position="128"/>
    </location>
</feature>
<evidence type="ECO:0000256" key="21">
    <source>
        <dbReference type="ARBA" id="ARBA00038443"/>
    </source>
</evidence>
<keyword evidence="20" id="KW-0012">Acyltransferase</keyword>
<protein>
    <recommendedName>
        <fullName evidence="24">Germinal-center associated nuclear protein</fullName>
        <ecNumber evidence="5">2.3.1.48</ecNumber>
    </recommendedName>
</protein>
<dbReference type="SMART" id="SM00360">
    <property type="entry name" value="RRM"/>
    <property type="match status" value="1"/>
</dbReference>
<feature type="region of interest" description="Disordered" evidence="26">
    <location>
        <begin position="614"/>
        <end position="663"/>
    </location>
</feature>
<dbReference type="Gene3D" id="6.10.250.1340">
    <property type="match status" value="1"/>
</dbReference>
<feature type="compositionally biased region" description="Low complexity" evidence="26">
    <location>
        <begin position="96"/>
        <end position="111"/>
    </location>
</feature>
<evidence type="ECO:0000256" key="20">
    <source>
        <dbReference type="ARBA" id="ARBA00023315"/>
    </source>
</evidence>
<evidence type="ECO:0000256" key="5">
    <source>
        <dbReference type="ARBA" id="ARBA00013184"/>
    </source>
</evidence>
<evidence type="ECO:0000313" key="29">
    <source>
        <dbReference type="Proteomes" id="UP000503349"/>
    </source>
</evidence>
<feature type="compositionally biased region" description="Pro residues" evidence="26">
    <location>
        <begin position="1183"/>
        <end position="1198"/>
    </location>
</feature>
<evidence type="ECO:0000313" key="28">
    <source>
        <dbReference type="EMBL" id="KAF3695138.1"/>
    </source>
</evidence>
<evidence type="ECO:0000256" key="14">
    <source>
        <dbReference type="ARBA" id="ARBA00022927"/>
    </source>
</evidence>
<feature type="region of interest" description="Disordered" evidence="26">
    <location>
        <begin position="390"/>
        <end position="434"/>
    </location>
</feature>
<feature type="domain" description="PCI" evidence="27">
    <location>
        <begin position="885"/>
        <end position="1073"/>
    </location>
</feature>
<dbReference type="PROSITE" id="PS50250">
    <property type="entry name" value="PCI"/>
    <property type="match status" value="1"/>
</dbReference>
<evidence type="ECO:0000256" key="17">
    <source>
        <dbReference type="ARBA" id="ARBA00023054"/>
    </source>
</evidence>
<evidence type="ECO:0000256" key="7">
    <source>
        <dbReference type="ARBA" id="ARBA00022454"/>
    </source>
</evidence>
<feature type="region of interest" description="Disordered" evidence="26">
    <location>
        <begin position="224"/>
        <end position="254"/>
    </location>
</feature>
<keyword evidence="8" id="KW-0488">Methylation</keyword>
<dbReference type="Pfam" id="PF16769">
    <property type="entry name" value="MCM3AP_GANP"/>
    <property type="match status" value="1"/>
</dbReference>
<dbReference type="InterPro" id="IPR045107">
    <property type="entry name" value="SAC3/GANP/THP3"/>
</dbReference>
<accession>A0A6G1PYT3</accession>
<evidence type="ECO:0000256" key="8">
    <source>
        <dbReference type="ARBA" id="ARBA00022481"/>
    </source>
</evidence>
<evidence type="ECO:0000256" key="22">
    <source>
        <dbReference type="ARBA" id="ARBA00048940"/>
    </source>
</evidence>
<dbReference type="PANTHER" id="PTHR12436:SF3">
    <property type="entry name" value="GERMINAL-CENTER ASSOCIATED NUCLEAR PROTEIN"/>
    <property type="match status" value="1"/>
</dbReference>
<dbReference type="Proteomes" id="UP000503349">
    <property type="component" value="Chromosome 10"/>
</dbReference>
<evidence type="ECO:0000256" key="10">
    <source>
        <dbReference type="ARBA" id="ARBA00022553"/>
    </source>
</evidence>
<feature type="coiled-coil region" evidence="25">
    <location>
        <begin position="1261"/>
        <end position="1288"/>
    </location>
</feature>
<evidence type="ECO:0000256" key="19">
    <source>
        <dbReference type="ARBA" id="ARBA00023242"/>
    </source>
</evidence>
<comment type="catalytic activity">
    <reaction evidence="22">
        <text>L-lysyl-[histone] + acetyl-CoA = N(6)-acetyl-L-lysyl-[histone] + CoA + H(+)</text>
        <dbReference type="Rhea" id="RHEA:21992"/>
        <dbReference type="Rhea" id="RHEA-COMP:9845"/>
        <dbReference type="Rhea" id="RHEA-COMP:11338"/>
        <dbReference type="ChEBI" id="CHEBI:15378"/>
        <dbReference type="ChEBI" id="CHEBI:29969"/>
        <dbReference type="ChEBI" id="CHEBI:57287"/>
        <dbReference type="ChEBI" id="CHEBI:57288"/>
        <dbReference type="ChEBI" id="CHEBI:61930"/>
        <dbReference type="EC" id="2.3.1.48"/>
    </reaction>
    <physiologicalReaction direction="left-to-right" evidence="22">
        <dbReference type="Rhea" id="RHEA:21993"/>
    </physiologicalReaction>
</comment>
<keyword evidence="12" id="KW-0509">mRNA transport</keyword>
<keyword evidence="15" id="KW-0007">Acetylation</keyword>
<feature type="region of interest" description="Disordered" evidence="26">
    <location>
        <begin position="364"/>
        <end position="383"/>
    </location>
</feature>